<name>A0A7W9W5P7_ARMRO</name>
<gene>
    <name evidence="2" type="ORF">HNQ39_000902</name>
</gene>
<reference evidence="2 3" key="1">
    <citation type="submission" date="2020-08" db="EMBL/GenBank/DDBJ databases">
        <title>Genomic Encyclopedia of Type Strains, Phase IV (KMG-IV): sequencing the most valuable type-strain genomes for metagenomic binning, comparative biology and taxonomic classification.</title>
        <authorList>
            <person name="Goeker M."/>
        </authorList>
    </citation>
    <scope>NUCLEOTIDE SEQUENCE [LARGE SCALE GENOMIC DNA]</scope>
    <source>
        <strain evidence="2 3">DSM 23562</strain>
    </source>
</reference>
<proteinExistence type="predicted"/>
<feature type="compositionally biased region" description="Basic and acidic residues" evidence="1">
    <location>
        <begin position="179"/>
        <end position="194"/>
    </location>
</feature>
<dbReference type="RefSeq" id="WP_184192758.1">
    <property type="nucleotide sequence ID" value="NZ_JACHGW010000001.1"/>
</dbReference>
<dbReference type="AlphaFoldDB" id="A0A7W9W5P7"/>
<accession>A0A7W9W5P7</accession>
<evidence type="ECO:0000313" key="2">
    <source>
        <dbReference type="EMBL" id="MBB6049140.1"/>
    </source>
</evidence>
<organism evidence="2 3">
    <name type="scientific">Armatimonas rosea</name>
    <dbReference type="NCBI Taxonomy" id="685828"/>
    <lineage>
        <taxon>Bacteria</taxon>
        <taxon>Bacillati</taxon>
        <taxon>Armatimonadota</taxon>
        <taxon>Armatimonadia</taxon>
        <taxon>Armatimonadales</taxon>
        <taxon>Armatimonadaceae</taxon>
        <taxon>Armatimonas</taxon>
    </lineage>
</organism>
<dbReference type="Proteomes" id="UP000520814">
    <property type="component" value="Unassembled WGS sequence"/>
</dbReference>
<keyword evidence="3" id="KW-1185">Reference proteome</keyword>
<comment type="caution">
    <text evidence="2">The sequence shown here is derived from an EMBL/GenBank/DDBJ whole genome shotgun (WGS) entry which is preliminary data.</text>
</comment>
<dbReference type="EMBL" id="JACHGW010000001">
    <property type="protein sequence ID" value="MBB6049140.1"/>
    <property type="molecule type" value="Genomic_DNA"/>
</dbReference>
<dbReference type="PROSITE" id="PS51257">
    <property type="entry name" value="PROKAR_LIPOPROTEIN"/>
    <property type="match status" value="1"/>
</dbReference>
<protein>
    <recommendedName>
        <fullName evidence="4">DUF4878 domain-containing protein</fullName>
    </recommendedName>
</protein>
<feature type="region of interest" description="Disordered" evidence="1">
    <location>
        <begin position="176"/>
        <end position="201"/>
    </location>
</feature>
<evidence type="ECO:0000256" key="1">
    <source>
        <dbReference type="SAM" id="MobiDB-lite"/>
    </source>
</evidence>
<evidence type="ECO:0000313" key="3">
    <source>
        <dbReference type="Proteomes" id="UP000520814"/>
    </source>
</evidence>
<evidence type="ECO:0008006" key="4">
    <source>
        <dbReference type="Google" id="ProtNLM"/>
    </source>
</evidence>
<sequence length="201" mass="21163">MRVLLFPTVALMCSLTCGCASDSSRAREAARTFLSAMNRGDASAAQAVATVAARPNIATLLKDKKSESGGFTLGEATVKDDTAEVPVTLTSRDSKPTTGSLLLRREEKEWRVWALRLHTDGGPELTLDFEHPERIVGEALGAAFGELAKGLEGLSKGAEKTGRALGEALGGFVKGFSDGIEKSAPRPEAPRGGELDPPVLK</sequence>